<evidence type="ECO:0000256" key="1">
    <source>
        <dbReference type="ARBA" id="ARBA00022490"/>
    </source>
</evidence>
<keyword evidence="9" id="KW-1185">Reference proteome</keyword>
<evidence type="ECO:0000313" key="8">
    <source>
        <dbReference type="EMBL" id="NNJ26590.1"/>
    </source>
</evidence>
<keyword evidence="2 5" id="KW-0690">Ribosome biogenesis</keyword>
<dbReference type="NCBIfam" id="TIGR00250">
    <property type="entry name" value="RNAse_H_YqgF"/>
    <property type="match status" value="1"/>
</dbReference>
<feature type="domain" description="YqgF/RNase H-like" evidence="7">
    <location>
        <begin position="61"/>
        <end position="161"/>
    </location>
</feature>
<reference evidence="8 9" key="1">
    <citation type="journal article" date="2020" name="Syst. Appl. Microbiol.">
        <title>Alienimonas chondri sp. nov., a novel planctomycete isolated from the biofilm of the red alga Chondrus crispus.</title>
        <authorList>
            <person name="Vitorino I."/>
            <person name="Albuquerque L."/>
            <person name="Wiegand S."/>
            <person name="Kallscheuer N."/>
            <person name="da Costa M.S."/>
            <person name="Lobo-da-Cunha A."/>
            <person name="Jogler C."/>
            <person name="Lage O.M."/>
        </authorList>
    </citation>
    <scope>NUCLEOTIDE SEQUENCE [LARGE SCALE GENOMIC DNA]</scope>
    <source>
        <strain evidence="8 9">LzC2</strain>
    </source>
</reference>
<feature type="region of interest" description="Disordered" evidence="6">
    <location>
        <begin position="198"/>
        <end position="242"/>
    </location>
</feature>
<protein>
    <recommendedName>
        <fullName evidence="5">Putative pre-16S rRNA nuclease</fullName>
        <ecNumber evidence="5">3.1.-.-</ecNumber>
    </recommendedName>
</protein>
<dbReference type="PANTHER" id="PTHR33317:SF4">
    <property type="entry name" value="POLYNUCLEOTIDYL TRANSFERASE, RIBONUCLEASE H-LIKE SUPERFAMILY PROTEIN"/>
    <property type="match status" value="1"/>
</dbReference>
<gene>
    <name evidence="8" type="primary">yqgF</name>
    <name evidence="8" type="ORF">LzC2_26790</name>
</gene>
<feature type="compositionally biased region" description="Basic and acidic residues" evidence="6">
    <location>
        <begin position="198"/>
        <end position="210"/>
    </location>
</feature>
<dbReference type="EMBL" id="WTPX01000086">
    <property type="protein sequence ID" value="NNJ26590.1"/>
    <property type="molecule type" value="Genomic_DNA"/>
</dbReference>
<keyword evidence="4 5" id="KW-0378">Hydrolase</keyword>
<evidence type="ECO:0000259" key="7">
    <source>
        <dbReference type="SMART" id="SM00732"/>
    </source>
</evidence>
<name>A0ABX1VET0_9PLAN</name>
<dbReference type="InterPro" id="IPR006641">
    <property type="entry name" value="YqgF/RNaseH-like_dom"/>
</dbReference>
<evidence type="ECO:0000313" key="9">
    <source>
        <dbReference type="Proteomes" id="UP000609651"/>
    </source>
</evidence>
<evidence type="ECO:0000256" key="5">
    <source>
        <dbReference type="HAMAP-Rule" id="MF_00651"/>
    </source>
</evidence>
<dbReference type="CDD" id="cd16964">
    <property type="entry name" value="YqgF"/>
    <property type="match status" value="1"/>
</dbReference>
<dbReference type="SUPFAM" id="SSF53098">
    <property type="entry name" value="Ribonuclease H-like"/>
    <property type="match status" value="1"/>
</dbReference>
<keyword evidence="1 5" id="KW-0963">Cytoplasm</keyword>
<dbReference type="Proteomes" id="UP000609651">
    <property type="component" value="Unassembled WGS sequence"/>
</dbReference>
<dbReference type="PANTHER" id="PTHR33317">
    <property type="entry name" value="POLYNUCLEOTIDYL TRANSFERASE, RIBONUCLEASE H-LIKE SUPERFAMILY PROTEIN"/>
    <property type="match status" value="1"/>
</dbReference>
<comment type="function">
    <text evidence="5">Could be a nuclease involved in processing of the 5'-end of pre-16S rRNA.</text>
</comment>
<dbReference type="SMART" id="SM00732">
    <property type="entry name" value="YqgFc"/>
    <property type="match status" value="1"/>
</dbReference>
<evidence type="ECO:0000256" key="2">
    <source>
        <dbReference type="ARBA" id="ARBA00022517"/>
    </source>
</evidence>
<organism evidence="8 9">
    <name type="scientific">Alienimonas chondri</name>
    <dbReference type="NCBI Taxonomy" id="2681879"/>
    <lineage>
        <taxon>Bacteria</taxon>
        <taxon>Pseudomonadati</taxon>
        <taxon>Planctomycetota</taxon>
        <taxon>Planctomycetia</taxon>
        <taxon>Planctomycetales</taxon>
        <taxon>Planctomycetaceae</taxon>
        <taxon>Alienimonas</taxon>
    </lineage>
</organism>
<sequence length="242" mass="26271">MSDESSENAREPGGSSPRTGERSESRSPEESADASNPVRRDKPPGSPMFYEGDSPEYPKYGRVLGLDHGKVRIGVAASDTGQEYAAAVETYVRTDPGADAAFFKTLKREYDPVAVVVGLPLHFGGEESGSSGGARAFGKWIRGVLKLPVVYHDERCTSAAADDLMRAAGVTGRNATKSARDKLAAQILLQSYLDARRPPKEGVERTRMDPAADPGLAIPVTEPVRGRDRRKMRKQRRGKKGW</sequence>
<feature type="region of interest" description="Disordered" evidence="6">
    <location>
        <begin position="1"/>
        <end position="54"/>
    </location>
</feature>
<evidence type="ECO:0000256" key="4">
    <source>
        <dbReference type="ARBA" id="ARBA00022801"/>
    </source>
</evidence>
<proteinExistence type="inferred from homology"/>
<comment type="similarity">
    <text evidence="5">Belongs to the YqgF HJR family.</text>
</comment>
<dbReference type="InterPro" id="IPR005227">
    <property type="entry name" value="YqgF"/>
</dbReference>
<dbReference type="Pfam" id="PF03652">
    <property type="entry name" value="RuvX"/>
    <property type="match status" value="1"/>
</dbReference>
<dbReference type="InterPro" id="IPR012337">
    <property type="entry name" value="RNaseH-like_sf"/>
</dbReference>
<evidence type="ECO:0000256" key="3">
    <source>
        <dbReference type="ARBA" id="ARBA00022722"/>
    </source>
</evidence>
<keyword evidence="3 5" id="KW-0540">Nuclease</keyword>
<dbReference type="EC" id="3.1.-.-" evidence="5"/>
<dbReference type="GO" id="GO:0016787">
    <property type="term" value="F:hydrolase activity"/>
    <property type="evidence" value="ECO:0007669"/>
    <property type="project" value="UniProtKB-KW"/>
</dbReference>
<feature type="compositionally biased region" description="Basic residues" evidence="6">
    <location>
        <begin position="227"/>
        <end position="242"/>
    </location>
</feature>
<dbReference type="Gene3D" id="3.30.420.140">
    <property type="entry name" value="YqgF/RNase H-like domain"/>
    <property type="match status" value="1"/>
</dbReference>
<comment type="caution">
    <text evidence="8">The sequence shown here is derived from an EMBL/GenBank/DDBJ whole genome shotgun (WGS) entry which is preliminary data.</text>
</comment>
<feature type="compositionally biased region" description="Basic and acidic residues" evidence="6">
    <location>
        <begin position="19"/>
        <end position="29"/>
    </location>
</feature>
<accession>A0ABX1VET0</accession>
<evidence type="ECO:0000256" key="6">
    <source>
        <dbReference type="SAM" id="MobiDB-lite"/>
    </source>
</evidence>
<dbReference type="HAMAP" id="MF_00651">
    <property type="entry name" value="Nuclease_YqgF"/>
    <property type="match status" value="1"/>
</dbReference>
<dbReference type="InterPro" id="IPR037027">
    <property type="entry name" value="YqgF/RNaseH-like_dom_sf"/>
</dbReference>
<comment type="subcellular location">
    <subcellularLocation>
        <location evidence="5">Cytoplasm</location>
    </subcellularLocation>
</comment>